<keyword evidence="3" id="KW-0328">Glycosyltransferase</keyword>
<evidence type="ECO:0000256" key="6">
    <source>
        <dbReference type="ARBA" id="ARBA00022989"/>
    </source>
</evidence>
<evidence type="ECO:0000256" key="1">
    <source>
        <dbReference type="ARBA" id="ARBA00004651"/>
    </source>
</evidence>
<dbReference type="EMBL" id="CAFBOS010000037">
    <property type="protein sequence ID" value="CAB4988345.1"/>
    <property type="molecule type" value="Genomic_DNA"/>
</dbReference>
<keyword evidence="6 8" id="KW-1133">Transmembrane helix</keyword>
<feature type="transmembrane region" description="Helical" evidence="8">
    <location>
        <begin position="321"/>
        <end position="348"/>
    </location>
</feature>
<evidence type="ECO:0000259" key="9">
    <source>
        <dbReference type="Pfam" id="PF25230"/>
    </source>
</evidence>
<feature type="domain" description="DUF7846" evidence="9">
    <location>
        <begin position="429"/>
        <end position="565"/>
    </location>
</feature>
<evidence type="ECO:0000256" key="7">
    <source>
        <dbReference type="ARBA" id="ARBA00023136"/>
    </source>
</evidence>
<dbReference type="GO" id="GO:0016763">
    <property type="term" value="F:pentosyltransferase activity"/>
    <property type="evidence" value="ECO:0007669"/>
    <property type="project" value="TreeGrafter"/>
</dbReference>
<dbReference type="InterPro" id="IPR057168">
    <property type="entry name" value="DUF7846"/>
</dbReference>
<proteinExistence type="predicted"/>
<evidence type="ECO:0000313" key="11">
    <source>
        <dbReference type="EMBL" id="CAB4811651.1"/>
    </source>
</evidence>
<dbReference type="PANTHER" id="PTHR33908">
    <property type="entry name" value="MANNOSYLTRANSFERASE YKCB-RELATED"/>
    <property type="match status" value="1"/>
</dbReference>
<dbReference type="GO" id="GO:0008610">
    <property type="term" value="P:lipid biosynthetic process"/>
    <property type="evidence" value="ECO:0007669"/>
    <property type="project" value="UniProtKB-ARBA"/>
</dbReference>
<keyword evidence="2" id="KW-1003">Cell membrane</keyword>
<evidence type="ECO:0000256" key="5">
    <source>
        <dbReference type="ARBA" id="ARBA00022692"/>
    </source>
</evidence>
<reference evidence="11" key="1">
    <citation type="submission" date="2020-05" db="EMBL/GenBank/DDBJ databases">
        <authorList>
            <person name="Chiriac C."/>
            <person name="Salcher M."/>
            <person name="Ghai R."/>
            <person name="Kavagutti S V."/>
        </authorList>
    </citation>
    <scope>NUCLEOTIDE SEQUENCE</scope>
</reference>
<dbReference type="EMBL" id="CAFBMH010000018">
    <property type="protein sequence ID" value="CAB4898888.1"/>
    <property type="molecule type" value="Genomic_DNA"/>
</dbReference>
<sequence>MKSTEAPSRRACSIVSVFAACSFAASMVIGGWLFPHLSDNNDDAVYVFQGKTIAQGSLTLPADPHADFFRPWMSGPHDGRQVLVFQPVFPATLALSEVLFGTMRVVPAAITAGCVMLIFAFAHAALRDERKALFAAALFALSPLVLVHSGMYLEYLYAVLLELAVLVLVLRASWGHATRRLVTAGLLHGLLFFMRPLDAILLGLVIVAMHVLPRPAVVRAAIRPVATVAAAAVPGVLLCFAYNHLVTGSALRFPLWAIGGDNSLGFGKRSIAAGAPVIDFQFHDAWIAIRQNVRSLPHWLAGGVVAVPLGLYGLWRMPRDRVVAALVAIAVLFPLGYLAYWGNVLIFFGRRTIGPHYYLALLIPACVVTAAGLDACARLGRVAFGVATLALVIGTGVELPDKLDRNRTVADRIDAENTTIETAVGAGAAVVVLPTTRDGPYLLHPRGWLMNEPDLSNRVLYAADRGGDNVTLFDRFPDRPIWRFQSVEATGPRPRPDMQRLRQVEMRASTPIVVNIRNTAAQPVVVLQLSTGAATSSCVIDGAARAGANYQVELTIDERGARVSCPSGAITAALPDGHGTLSLGAAFGPNEDTGIASINEYRIWYSRQGATISVIAPAEQWRRDPAPLQRWRVTIDNPAIALSVG</sequence>
<evidence type="ECO:0000256" key="8">
    <source>
        <dbReference type="SAM" id="Phobius"/>
    </source>
</evidence>
<dbReference type="AlphaFoldDB" id="A0A6J6YQ78"/>
<comment type="subcellular location">
    <subcellularLocation>
        <location evidence="1">Cell membrane</location>
        <topology evidence="1">Multi-pass membrane protein</topology>
    </subcellularLocation>
</comment>
<keyword evidence="4" id="KW-0808">Transferase</keyword>
<feature type="transmembrane region" description="Helical" evidence="8">
    <location>
        <begin position="105"/>
        <end position="125"/>
    </location>
</feature>
<evidence type="ECO:0000256" key="4">
    <source>
        <dbReference type="ARBA" id="ARBA00022679"/>
    </source>
</evidence>
<dbReference type="EMBL" id="CAFABA010000001">
    <property type="protein sequence ID" value="CAB4811651.1"/>
    <property type="molecule type" value="Genomic_DNA"/>
</dbReference>
<protein>
    <submittedName>
        <fullName evidence="11">Unannotated protein</fullName>
    </submittedName>
</protein>
<evidence type="ECO:0000256" key="3">
    <source>
        <dbReference type="ARBA" id="ARBA00022676"/>
    </source>
</evidence>
<dbReference type="Pfam" id="PF25230">
    <property type="entry name" value="DUF7846"/>
    <property type="match status" value="1"/>
</dbReference>
<evidence type="ECO:0000313" key="10">
    <source>
        <dbReference type="EMBL" id="CAB4761304.1"/>
    </source>
</evidence>
<organism evidence="11">
    <name type="scientific">freshwater metagenome</name>
    <dbReference type="NCBI Taxonomy" id="449393"/>
    <lineage>
        <taxon>unclassified sequences</taxon>
        <taxon>metagenomes</taxon>
        <taxon>ecological metagenomes</taxon>
    </lineage>
</organism>
<feature type="transmembrane region" description="Helical" evidence="8">
    <location>
        <begin position="155"/>
        <end position="174"/>
    </location>
</feature>
<dbReference type="PROSITE" id="PS51257">
    <property type="entry name" value="PROKAR_LIPOPROTEIN"/>
    <property type="match status" value="1"/>
</dbReference>
<keyword evidence="7 8" id="KW-0472">Membrane</keyword>
<feature type="transmembrane region" description="Helical" evidence="8">
    <location>
        <begin position="186"/>
        <end position="209"/>
    </location>
</feature>
<evidence type="ECO:0000313" key="13">
    <source>
        <dbReference type="EMBL" id="CAB4988345.1"/>
    </source>
</evidence>
<gene>
    <name evidence="10" type="ORF">UFOPK2754_02435</name>
    <name evidence="11" type="ORF">UFOPK3139_00026</name>
    <name evidence="12" type="ORF">UFOPK3543_00745</name>
    <name evidence="13" type="ORF">UFOPK3967_00835</name>
</gene>
<dbReference type="InterPro" id="IPR050297">
    <property type="entry name" value="LipidA_mod_glycosyltrf_83"/>
</dbReference>
<evidence type="ECO:0000313" key="12">
    <source>
        <dbReference type="EMBL" id="CAB4898888.1"/>
    </source>
</evidence>
<name>A0A6J6YQ78_9ZZZZ</name>
<feature type="transmembrane region" description="Helical" evidence="8">
    <location>
        <begin position="221"/>
        <end position="242"/>
    </location>
</feature>
<feature type="transmembrane region" description="Helical" evidence="8">
    <location>
        <begin position="296"/>
        <end position="315"/>
    </location>
</feature>
<keyword evidence="5 8" id="KW-0812">Transmembrane</keyword>
<accession>A0A6J6YQ78</accession>
<feature type="transmembrane region" description="Helical" evidence="8">
    <location>
        <begin position="132"/>
        <end position="149"/>
    </location>
</feature>
<dbReference type="EMBL" id="CAEZYR010000109">
    <property type="protein sequence ID" value="CAB4761304.1"/>
    <property type="molecule type" value="Genomic_DNA"/>
</dbReference>
<evidence type="ECO:0000256" key="2">
    <source>
        <dbReference type="ARBA" id="ARBA00022475"/>
    </source>
</evidence>
<dbReference type="PANTHER" id="PTHR33908:SF11">
    <property type="entry name" value="MEMBRANE PROTEIN"/>
    <property type="match status" value="1"/>
</dbReference>
<feature type="transmembrane region" description="Helical" evidence="8">
    <location>
        <begin position="12"/>
        <end position="34"/>
    </location>
</feature>
<dbReference type="GO" id="GO:0005886">
    <property type="term" value="C:plasma membrane"/>
    <property type="evidence" value="ECO:0007669"/>
    <property type="project" value="UniProtKB-SubCell"/>
</dbReference>
<feature type="transmembrane region" description="Helical" evidence="8">
    <location>
        <begin position="355"/>
        <end position="373"/>
    </location>
</feature>